<comment type="catalytic activity">
    <reaction evidence="8 9 10">
        <text>2-[(2R,5Z)-2-carboxy-4-methylthiazol-5(2H)-ylidene]ethyl phosphate + 4-amino-2-methyl-5-(diphosphooxymethyl)pyrimidine + 2 H(+) = thiamine phosphate + CO2 + diphosphate</text>
        <dbReference type="Rhea" id="RHEA:47844"/>
        <dbReference type="ChEBI" id="CHEBI:15378"/>
        <dbReference type="ChEBI" id="CHEBI:16526"/>
        <dbReference type="ChEBI" id="CHEBI:33019"/>
        <dbReference type="ChEBI" id="CHEBI:37575"/>
        <dbReference type="ChEBI" id="CHEBI:57841"/>
        <dbReference type="ChEBI" id="CHEBI:62899"/>
        <dbReference type="EC" id="2.5.1.3"/>
    </reaction>
</comment>
<reference evidence="13" key="1">
    <citation type="submission" date="2023-03" db="EMBL/GenBank/DDBJ databases">
        <authorList>
            <person name="Pearce D."/>
        </authorList>
    </citation>
    <scope>NUCLEOTIDE SEQUENCE</scope>
    <source>
        <strain evidence="13">Mc</strain>
    </source>
</reference>
<dbReference type="GO" id="GO:0004789">
    <property type="term" value="F:thiamine-phosphate diphosphorylase activity"/>
    <property type="evidence" value="ECO:0007669"/>
    <property type="project" value="UniProtKB-UniRule"/>
</dbReference>
<keyword evidence="3 9" id="KW-0479">Metal-binding</keyword>
<dbReference type="GO" id="GO:0005737">
    <property type="term" value="C:cytoplasm"/>
    <property type="evidence" value="ECO:0007669"/>
    <property type="project" value="TreeGrafter"/>
</dbReference>
<protein>
    <recommendedName>
        <fullName evidence="9">Thiamine-phosphate synthase</fullName>
        <shortName evidence="9">TP synthase</shortName>
        <shortName evidence="9">TPS</shortName>
        <ecNumber evidence="9">2.5.1.3</ecNumber>
    </recommendedName>
    <alternativeName>
        <fullName evidence="9">Thiamine-phosphate pyrophosphorylase</fullName>
        <shortName evidence="9">TMP pyrophosphorylase</shortName>
        <shortName evidence="9">TMP-PPase</shortName>
    </alternativeName>
</protein>
<comment type="catalytic activity">
    <reaction evidence="7 9 10">
        <text>2-(2-carboxy-4-methylthiazol-5-yl)ethyl phosphate + 4-amino-2-methyl-5-(diphosphooxymethyl)pyrimidine + 2 H(+) = thiamine phosphate + CO2 + diphosphate</text>
        <dbReference type="Rhea" id="RHEA:47848"/>
        <dbReference type="ChEBI" id="CHEBI:15378"/>
        <dbReference type="ChEBI" id="CHEBI:16526"/>
        <dbReference type="ChEBI" id="CHEBI:33019"/>
        <dbReference type="ChEBI" id="CHEBI:37575"/>
        <dbReference type="ChEBI" id="CHEBI:57841"/>
        <dbReference type="ChEBI" id="CHEBI:62890"/>
        <dbReference type="EC" id="2.5.1.3"/>
    </reaction>
</comment>
<feature type="binding site" evidence="9">
    <location>
        <position position="110"/>
    </location>
    <ligand>
        <name>4-amino-2-methyl-5-(diphosphooxymethyl)pyrimidine</name>
        <dbReference type="ChEBI" id="CHEBI:57841"/>
    </ligand>
</feature>
<comment type="pathway">
    <text evidence="1 9 11">Cofactor biosynthesis; thiamine diphosphate biosynthesis; thiamine phosphate from 4-amino-2-methyl-5-diphosphomethylpyrimidine and 4-methyl-5-(2-phosphoethyl)-thiazole: step 1/1.</text>
</comment>
<comment type="function">
    <text evidence="9">Condenses 4-methyl-5-(beta-hydroxyethyl)thiazole monophosphate (THZ-P) and 2-methyl-4-amino-5-hydroxymethyl pyrimidine pyrophosphate (HMP-PP) to form thiamine monophosphate (TMP).</text>
</comment>
<comment type="caution">
    <text evidence="9">Lacks conserved residue(s) required for the propagation of feature annotation.</text>
</comment>
<comment type="cofactor">
    <cofactor evidence="9">
        <name>Mg(2+)</name>
        <dbReference type="ChEBI" id="CHEBI:18420"/>
    </cofactor>
    <text evidence="9">Binds 1 Mg(2+) ion per subunit.</text>
</comment>
<keyword evidence="2 9" id="KW-0808">Transferase</keyword>
<comment type="catalytic activity">
    <reaction evidence="6 9 10">
        <text>4-methyl-5-(2-phosphooxyethyl)-thiazole + 4-amino-2-methyl-5-(diphosphooxymethyl)pyrimidine + H(+) = thiamine phosphate + diphosphate</text>
        <dbReference type="Rhea" id="RHEA:22328"/>
        <dbReference type="ChEBI" id="CHEBI:15378"/>
        <dbReference type="ChEBI" id="CHEBI:33019"/>
        <dbReference type="ChEBI" id="CHEBI:37575"/>
        <dbReference type="ChEBI" id="CHEBI:57841"/>
        <dbReference type="ChEBI" id="CHEBI:58296"/>
        <dbReference type="EC" id="2.5.1.3"/>
    </reaction>
</comment>
<dbReference type="InterPro" id="IPR036206">
    <property type="entry name" value="ThiamineP_synth_sf"/>
</dbReference>
<evidence type="ECO:0000313" key="14">
    <source>
        <dbReference type="Proteomes" id="UP001158598"/>
    </source>
</evidence>
<feature type="domain" description="Thiamine phosphate synthase/TenI" evidence="12">
    <location>
        <begin position="10"/>
        <end position="190"/>
    </location>
</feature>
<evidence type="ECO:0000256" key="6">
    <source>
        <dbReference type="ARBA" id="ARBA00047334"/>
    </source>
</evidence>
<evidence type="ECO:0000256" key="2">
    <source>
        <dbReference type="ARBA" id="ARBA00022679"/>
    </source>
</evidence>
<evidence type="ECO:0000256" key="5">
    <source>
        <dbReference type="ARBA" id="ARBA00022977"/>
    </source>
</evidence>
<dbReference type="SUPFAM" id="SSF51391">
    <property type="entry name" value="Thiamin phosphate synthase"/>
    <property type="match status" value="1"/>
</dbReference>
<dbReference type="Gene3D" id="3.20.20.70">
    <property type="entry name" value="Aldolase class I"/>
    <property type="match status" value="1"/>
</dbReference>
<dbReference type="InterPro" id="IPR022998">
    <property type="entry name" value="ThiamineP_synth_TenI"/>
</dbReference>
<evidence type="ECO:0000256" key="3">
    <source>
        <dbReference type="ARBA" id="ARBA00022723"/>
    </source>
</evidence>
<feature type="binding site" evidence="9">
    <location>
        <position position="91"/>
    </location>
    <ligand>
        <name>Mg(2+)</name>
        <dbReference type="ChEBI" id="CHEBI:18420"/>
    </ligand>
</feature>
<keyword evidence="5 9" id="KW-0784">Thiamine biosynthesis</keyword>
<evidence type="ECO:0000256" key="9">
    <source>
        <dbReference type="HAMAP-Rule" id="MF_00097"/>
    </source>
</evidence>
<dbReference type="EC" id="2.5.1.3" evidence="9"/>
<evidence type="ECO:0000256" key="4">
    <source>
        <dbReference type="ARBA" id="ARBA00022842"/>
    </source>
</evidence>
<sequence length="220" mass="22792">MYLPFPSKGLYAITPDRLQGDALLAAAESAILGGAAVVQYRPKSGPASNRLTDGIRLQELCRTAGIPLIVNDSPRLAAEIGADGVHLGKNDGSVAAARHVLGDRAIVGISCYDSLERALRAEAEGANYVAFGALFPSATKPCASRARLETLREAGARLQIPIVAIGGIDTTNAGQVIGAGADLVAAVEAVFGAADVARAARELCSLFHAPRKRRPHCDDA</sequence>
<evidence type="ECO:0000256" key="10">
    <source>
        <dbReference type="RuleBase" id="RU003826"/>
    </source>
</evidence>
<feature type="binding site" evidence="9">
    <location>
        <position position="71"/>
    </location>
    <ligand>
        <name>4-amino-2-methyl-5-(diphosphooxymethyl)pyrimidine</name>
        <dbReference type="ChEBI" id="CHEBI:57841"/>
    </ligand>
</feature>
<dbReference type="InterPro" id="IPR034291">
    <property type="entry name" value="TMP_synthase"/>
</dbReference>
<feature type="binding site" evidence="9">
    <location>
        <begin position="137"/>
        <end position="139"/>
    </location>
    <ligand>
        <name>2-[(2R,5Z)-2-carboxy-4-methylthiazol-5(2H)-ylidene]ethyl phosphate</name>
        <dbReference type="ChEBI" id="CHEBI:62899"/>
    </ligand>
</feature>
<dbReference type="AlphaFoldDB" id="A0AA35UQ32"/>
<dbReference type="EMBL" id="OX458332">
    <property type="protein sequence ID" value="CAI8802961.1"/>
    <property type="molecule type" value="Genomic_DNA"/>
</dbReference>
<evidence type="ECO:0000256" key="1">
    <source>
        <dbReference type="ARBA" id="ARBA00005165"/>
    </source>
</evidence>
<dbReference type="Proteomes" id="UP001158598">
    <property type="component" value="Chromosome"/>
</dbReference>
<gene>
    <name evidence="9 13" type="primary">thiE</name>
    <name evidence="13" type="ORF">MCNOR_1603</name>
</gene>
<dbReference type="GO" id="GO:0009228">
    <property type="term" value="P:thiamine biosynthetic process"/>
    <property type="evidence" value="ECO:0007669"/>
    <property type="project" value="UniProtKB-KW"/>
</dbReference>
<feature type="binding site" evidence="9">
    <location>
        <begin position="39"/>
        <end position="43"/>
    </location>
    <ligand>
        <name>4-amino-2-methyl-5-(diphosphooxymethyl)pyrimidine</name>
        <dbReference type="ChEBI" id="CHEBI:57841"/>
    </ligand>
</feature>
<dbReference type="GO" id="GO:0000287">
    <property type="term" value="F:magnesium ion binding"/>
    <property type="evidence" value="ECO:0007669"/>
    <property type="project" value="UniProtKB-UniRule"/>
</dbReference>
<evidence type="ECO:0000256" key="7">
    <source>
        <dbReference type="ARBA" id="ARBA00047851"/>
    </source>
</evidence>
<feature type="binding site" evidence="9">
    <location>
        <position position="72"/>
    </location>
    <ligand>
        <name>Mg(2+)</name>
        <dbReference type="ChEBI" id="CHEBI:18420"/>
    </ligand>
</feature>
<proteinExistence type="inferred from homology"/>
<evidence type="ECO:0000259" key="12">
    <source>
        <dbReference type="Pfam" id="PF02581"/>
    </source>
</evidence>
<name>A0AA35UQ32_METCP</name>
<dbReference type="NCBIfam" id="TIGR00693">
    <property type="entry name" value="thiE"/>
    <property type="match status" value="1"/>
</dbReference>
<dbReference type="CDD" id="cd00564">
    <property type="entry name" value="TMP_TenI"/>
    <property type="match status" value="1"/>
</dbReference>
<dbReference type="InterPro" id="IPR013785">
    <property type="entry name" value="Aldolase_TIM"/>
</dbReference>
<dbReference type="PANTHER" id="PTHR20857:SF15">
    <property type="entry name" value="THIAMINE-PHOSPHATE SYNTHASE"/>
    <property type="match status" value="1"/>
</dbReference>
<evidence type="ECO:0000256" key="11">
    <source>
        <dbReference type="RuleBase" id="RU004253"/>
    </source>
</evidence>
<accession>A0AA35UQ32</accession>
<dbReference type="GO" id="GO:0009229">
    <property type="term" value="P:thiamine diphosphate biosynthetic process"/>
    <property type="evidence" value="ECO:0007669"/>
    <property type="project" value="UniProtKB-UniRule"/>
</dbReference>
<dbReference type="PANTHER" id="PTHR20857">
    <property type="entry name" value="THIAMINE-PHOSPHATE PYROPHOSPHORYLASE"/>
    <property type="match status" value="1"/>
</dbReference>
<evidence type="ECO:0000313" key="13">
    <source>
        <dbReference type="EMBL" id="CAI8802961.1"/>
    </source>
</evidence>
<comment type="similarity">
    <text evidence="9 10">Belongs to the thiamine-phosphate synthase family.</text>
</comment>
<organism evidence="13 14">
    <name type="scientific">Methylococcus capsulatus</name>
    <dbReference type="NCBI Taxonomy" id="414"/>
    <lineage>
        <taxon>Bacteria</taxon>
        <taxon>Pseudomonadati</taxon>
        <taxon>Pseudomonadota</taxon>
        <taxon>Gammaproteobacteria</taxon>
        <taxon>Methylococcales</taxon>
        <taxon>Methylococcaceae</taxon>
        <taxon>Methylococcus</taxon>
    </lineage>
</organism>
<feature type="binding site" evidence="9">
    <location>
        <position position="140"/>
    </location>
    <ligand>
        <name>4-amino-2-methyl-5-(diphosphooxymethyl)pyrimidine</name>
        <dbReference type="ChEBI" id="CHEBI:57841"/>
    </ligand>
</feature>
<keyword evidence="4 9" id="KW-0460">Magnesium</keyword>
<dbReference type="HAMAP" id="MF_00097">
    <property type="entry name" value="TMP_synthase"/>
    <property type="match status" value="1"/>
</dbReference>
<dbReference type="Pfam" id="PF02581">
    <property type="entry name" value="TMP-TENI"/>
    <property type="match status" value="1"/>
</dbReference>
<evidence type="ECO:0000256" key="8">
    <source>
        <dbReference type="ARBA" id="ARBA00047883"/>
    </source>
</evidence>
<feature type="binding site" evidence="9">
    <location>
        <position position="167"/>
    </location>
    <ligand>
        <name>2-[(2R,5Z)-2-carboxy-4-methylthiazol-5(2H)-ylidene]ethyl phosphate</name>
        <dbReference type="ChEBI" id="CHEBI:62899"/>
    </ligand>
</feature>